<dbReference type="PANTHER" id="PTHR23320:SF128">
    <property type="entry name" value="MEMBRANE-SPANNING 4-DOMAINS SUBFAMILY A MEMBER 4A"/>
    <property type="match status" value="1"/>
</dbReference>
<dbReference type="Ensembl" id="ENSLCAT00010058347.1">
    <property type="protein sequence ID" value="ENSLCAP00010056801.1"/>
    <property type="gene ID" value="ENSLCAG00010026506.1"/>
</dbReference>
<feature type="transmembrane region" description="Helical" evidence="6">
    <location>
        <begin position="71"/>
        <end position="93"/>
    </location>
</feature>
<evidence type="ECO:0000256" key="3">
    <source>
        <dbReference type="ARBA" id="ARBA00022692"/>
    </source>
</evidence>
<feature type="transmembrane region" description="Helical" evidence="6">
    <location>
        <begin position="100"/>
        <end position="122"/>
    </location>
</feature>
<dbReference type="AlphaFoldDB" id="A0A4W6FZM7"/>
<protein>
    <submittedName>
        <fullName evidence="9">Membrane-spanning 4-domains subfamily A member 15 isoform X3</fullName>
    </submittedName>
</protein>
<dbReference type="GeneID" id="108874755"/>
<name>A0A4W6FZM7_LATCA</name>
<evidence type="ECO:0000256" key="6">
    <source>
        <dbReference type="SAM" id="Phobius"/>
    </source>
</evidence>
<dbReference type="PANTHER" id="PTHR23320">
    <property type="entry name" value="MEMBRANE-SPANNING 4-DOMAINS SUBFAMILY A MS4A -RELATED"/>
    <property type="match status" value="1"/>
</dbReference>
<dbReference type="InParanoid" id="A0A4W6FZM7"/>
<gene>
    <name evidence="7 9" type="primary">LOC108874755</name>
</gene>
<keyword evidence="4 6" id="KW-1133">Transmembrane helix</keyword>
<comment type="subcellular location">
    <subcellularLocation>
        <location evidence="1">Membrane</location>
        <topology evidence="1">Multi-pass membrane protein</topology>
    </subcellularLocation>
</comment>
<reference evidence="7" key="3">
    <citation type="submission" date="2025-05" db="UniProtKB">
        <authorList>
            <consortium name="Ensembl"/>
        </authorList>
    </citation>
    <scope>IDENTIFICATION</scope>
</reference>
<dbReference type="GO" id="GO:0016020">
    <property type="term" value="C:membrane"/>
    <property type="evidence" value="ECO:0007669"/>
    <property type="project" value="UniProtKB-SubCell"/>
</dbReference>
<dbReference type="Proteomes" id="UP000314980">
    <property type="component" value="Unassembled WGS sequence"/>
</dbReference>
<dbReference type="Pfam" id="PF04103">
    <property type="entry name" value="CD20"/>
    <property type="match status" value="1"/>
</dbReference>
<evidence type="ECO:0000256" key="1">
    <source>
        <dbReference type="ARBA" id="ARBA00004141"/>
    </source>
</evidence>
<evidence type="ECO:0000256" key="4">
    <source>
        <dbReference type="ARBA" id="ARBA00022989"/>
    </source>
</evidence>
<evidence type="ECO:0000313" key="7">
    <source>
        <dbReference type="Ensembl" id="ENSLCAP00010056801.1"/>
    </source>
</evidence>
<organism evidence="7 8">
    <name type="scientific">Lates calcarifer</name>
    <name type="common">Barramundi</name>
    <name type="synonym">Holocentrus calcarifer</name>
    <dbReference type="NCBI Taxonomy" id="8187"/>
    <lineage>
        <taxon>Eukaryota</taxon>
        <taxon>Metazoa</taxon>
        <taxon>Chordata</taxon>
        <taxon>Craniata</taxon>
        <taxon>Vertebrata</taxon>
        <taxon>Euteleostomi</taxon>
        <taxon>Actinopterygii</taxon>
        <taxon>Neopterygii</taxon>
        <taxon>Teleostei</taxon>
        <taxon>Neoteleostei</taxon>
        <taxon>Acanthomorphata</taxon>
        <taxon>Carangaria</taxon>
        <taxon>Carangaria incertae sedis</taxon>
        <taxon>Centropomidae</taxon>
        <taxon>Lates</taxon>
    </lineage>
</organism>
<comment type="similarity">
    <text evidence="2">Belongs to the MS4A family.</text>
</comment>
<dbReference type="InterPro" id="IPR030417">
    <property type="entry name" value="MS4A"/>
</dbReference>
<dbReference type="Proteomes" id="UP000694890">
    <property type="component" value="Linkage group LG12"/>
</dbReference>
<evidence type="ECO:0000313" key="9">
    <source>
        <dbReference type="RefSeq" id="XP_050930139.1"/>
    </source>
</evidence>
<feature type="transmembrane region" description="Helical" evidence="6">
    <location>
        <begin position="43"/>
        <end position="65"/>
    </location>
</feature>
<sequence>MSSSVSTTTGGVVVVTHVHPTPQDGEPQRPVGIQKFSRASPMAFGTVQIMIGLMTLLFGIVFMAHADTVGVYSGIFIWGAAIHILAGSLTVAAGKSLNRCLVNGALGVSVLAAVVSCIATILHSLDASGITWRPCYDYSNLREGGMNYDCLFYQARTQGVLGVLIVFNLLELIVSITVAGYGCCASYSEEESSVVFVSADASLTRHAPPSALFLKDIEPPEEPLYHNQSMLLSSAEESV</sequence>
<evidence type="ECO:0000313" key="8">
    <source>
        <dbReference type="Proteomes" id="UP000314980"/>
    </source>
</evidence>
<dbReference type="GeneTree" id="ENSGT00940000163727"/>
<evidence type="ECO:0000256" key="2">
    <source>
        <dbReference type="ARBA" id="ARBA00009565"/>
    </source>
</evidence>
<reference evidence="8" key="1">
    <citation type="submission" date="2015-09" db="EMBL/GenBank/DDBJ databases">
        <authorList>
            <person name="Sai Rama Sridatta P."/>
        </authorList>
    </citation>
    <scope>NUCLEOTIDE SEQUENCE [LARGE SCALE GENOMIC DNA]</scope>
</reference>
<proteinExistence type="inferred from homology"/>
<reference evidence="9" key="2">
    <citation type="submission" date="2025-04" db="UniProtKB">
        <authorList>
            <consortium name="RefSeq"/>
        </authorList>
    </citation>
    <scope>IDENTIFICATION</scope>
    <source>
        <tissue evidence="9">Brain</tissue>
    </source>
</reference>
<dbReference type="RefSeq" id="XP_050930139.1">
    <property type="nucleotide sequence ID" value="XM_051074182.1"/>
</dbReference>
<dbReference type="InterPro" id="IPR007237">
    <property type="entry name" value="CD20-like"/>
</dbReference>
<feature type="transmembrane region" description="Helical" evidence="6">
    <location>
        <begin position="161"/>
        <end position="183"/>
    </location>
</feature>
<accession>A0A4W6FZM7</accession>
<keyword evidence="5 6" id="KW-0472">Membrane</keyword>
<keyword evidence="3 6" id="KW-0812">Transmembrane</keyword>
<keyword evidence="8" id="KW-1185">Reference proteome</keyword>
<evidence type="ECO:0000256" key="5">
    <source>
        <dbReference type="ARBA" id="ARBA00023136"/>
    </source>
</evidence>